<dbReference type="STRING" id="1789224.BFG52_06145"/>
<evidence type="ECO:0000313" key="2">
    <source>
        <dbReference type="Proteomes" id="UP000093391"/>
    </source>
</evidence>
<proteinExistence type="predicted"/>
<dbReference type="SUPFAM" id="SSF55961">
    <property type="entry name" value="Bet v1-like"/>
    <property type="match status" value="1"/>
</dbReference>
<dbReference type="Pfam" id="PF10604">
    <property type="entry name" value="Polyketide_cyc2"/>
    <property type="match status" value="1"/>
</dbReference>
<protein>
    <submittedName>
        <fullName evidence="1">MxaD family protein</fullName>
    </submittedName>
</protein>
<reference evidence="1 2" key="1">
    <citation type="submission" date="2016-08" db="EMBL/GenBank/DDBJ databases">
        <authorList>
            <person name="Seilhamer J.J."/>
        </authorList>
    </citation>
    <scope>NUCLEOTIDE SEQUENCE [LARGE SCALE GENOMIC DNA]</scope>
    <source>
        <strain evidence="1 2">BRTC-1</strain>
    </source>
</reference>
<dbReference type="Proteomes" id="UP000093391">
    <property type="component" value="Chromosome"/>
</dbReference>
<dbReference type="InterPro" id="IPR019587">
    <property type="entry name" value="Polyketide_cyclase/dehydratase"/>
</dbReference>
<dbReference type="Gene3D" id="3.30.530.20">
    <property type="match status" value="1"/>
</dbReference>
<sequence length="143" mass="16034">MQRITVKKTFAAPIGQVFALCSQHANYNIAFAPVQVVRTRIGEDPQQPDGVGSIRRLGYGFLKPLQEQITVFEQDQLIQYRIIKNPLIQHHLGSIAFVAIDDTQTEVTYQIELQMTLPFGTKLVLAQLCRAIKLGLSRLAKSV</sequence>
<dbReference type="OrthoDB" id="4459835at2"/>
<dbReference type="KEGG" id="ala:BFG52_06145"/>
<dbReference type="EMBL" id="CP016895">
    <property type="protein sequence ID" value="AOA57970.1"/>
    <property type="molecule type" value="Genomic_DNA"/>
</dbReference>
<dbReference type="RefSeq" id="WP_067553634.1">
    <property type="nucleotide sequence ID" value="NZ_CP016895.1"/>
</dbReference>
<keyword evidence="2" id="KW-1185">Reference proteome</keyword>
<gene>
    <name evidence="1" type="ORF">BFG52_06145</name>
</gene>
<accession>A0A1B2LYE9</accession>
<dbReference type="InterPro" id="IPR023393">
    <property type="entry name" value="START-like_dom_sf"/>
</dbReference>
<name>A0A1B2LYE9_9GAMM</name>
<evidence type="ECO:0000313" key="1">
    <source>
        <dbReference type="EMBL" id="AOA57970.1"/>
    </source>
</evidence>
<organism evidence="1 2">
    <name type="scientific">Acinetobacter larvae</name>
    <dbReference type="NCBI Taxonomy" id="1789224"/>
    <lineage>
        <taxon>Bacteria</taxon>
        <taxon>Pseudomonadati</taxon>
        <taxon>Pseudomonadota</taxon>
        <taxon>Gammaproteobacteria</taxon>
        <taxon>Moraxellales</taxon>
        <taxon>Moraxellaceae</taxon>
        <taxon>Acinetobacter</taxon>
    </lineage>
</organism>
<dbReference type="CDD" id="cd07821">
    <property type="entry name" value="PYR_PYL_RCAR_like"/>
    <property type="match status" value="1"/>
</dbReference>
<dbReference type="AlphaFoldDB" id="A0A1B2LYE9"/>